<feature type="transmembrane region" description="Helical" evidence="7">
    <location>
        <begin position="157"/>
        <end position="175"/>
    </location>
</feature>
<comment type="caution">
    <text evidence="9">The sequence shown here is derived from an EMBL/GenBank/DDBJ whole genome shotgun (WGS) entry which is preliminary data.</text>
</comment>
<dbReference type="Proteomes" id="UP001595976">
    <property type="component" value="Unassembled WGS sequence"/>
</dbReference>
<evidence type="ECO:0000256" key="1">
    <source>
        <dbReference type="ARBA" id="ARBA00004651"/>
    </source>
</evidence>
<dbReference type="EMBL" id="JBHSLI010000003">
    <property type="protein sequence ID" value="MFC5293063.1"/>
    <property type="molecule type" value="Genomic_DNA"/>
</dbReference>
<keyword evidence="5 7" id="KW-0472">Membrane</keyword>
<feature type="transmembrane region" description="Helical" evidence="7">
    <location>
        <begin position="322"/>
        <end position="339"/>
    </location>
</feature>
<keyword evidence="4 7" id="KW-1133">Transmembrane helix</keyword>
<keyword evidence="10" id="KW-1185">Reference proteome</keyword>
<dbReference type="PANTHER" id="PTHR30509">
    <property type="entry name" value="P-HYDROXYBENZOIC ACID EFFLUX PUMP SUBUNIT-RELATED"/>
    <property type="match status" value="1"/>
</dbReference>
<name>A0ABW0F0R3_9HYPH</name>
<feature type="transmembrane region" description="Helical" evidence="7">
    <location>
        <begin position="45"/>
        <end position="67"/>
    </location>
</feature>
<evidence type="ECO:0000313" key="10">
    <source>
        <dbReference type="Proteomes" id="UP001595976"/>
    </source>
</evidence>
<proteinExistence type="inferred from homology"/>
<feature type="transmembrane region" description="Helical" evidence="7">
    <location>
        <begin position="105"/>
        <end position="126"/>
    </location>
</feature>
<comment type="subcellular location">
    <subcellularLocation>
        <location evidence="1">Cell membrane</location>
        <topology evidence="1">Multi-pass membrane protein</topology>
    </subcellularLocation>
</comment>
<keyword evidence="3 7" id="KW-0812">Transmembrane</keyword>
<reference evidence="10" key="1">
    <citation type="journal article" date="2019" name="Int. J. Syst. Evol. Microbiol.">
        <title>The Global Catalogue of Microorganisms (GCM) 10K type strain sequencing project: providing services to taxonomists for standard genome sequencing and annotation.</title>
        <authorList>
            <consortium name="The Broad Institute Genomics Platform"/>
            <consortium name="The Broad Institute Genome Sequencing Center for Infectious Disease"/>
            <person name="Wu L."/>
            <person name="Ma J."/>
        </authorList>
    </citation>
    <scope>NUCLEOTIDE SEQUENCE [LARGE SCALE GENOMIC DNA]</scope>
    <source>
        <strain evidence="10">CGMCC 1.15643</strain>
    </source>
</reference>
<evidence type="ECO:0000256" key="4">
    <source>
        <dbReference type="ARBA" id="ARBA00022989"/>
    </source>
</evidence>
<comment type="similarity">
    <text evidence="6">Belongs to the YccS/YhfK family.</text>
</comment>
<protein>
    <submittedName>
        <fullName evidence="9">FUSC family protein</fullName>
    </submittedName>
</protein>
<feature type="transmembrane region" description="Helical" evidence="7">
    <location>
        <begin position="373"/>
        <end position="390"/>
    </location>
</feature>
<feature type="transmembrane region" description="Helical" evidence="7">
    <location>
        <begin position="297"/>
        <end position="316"/>
    </location>
</feature>
<sequence>MHRAAPFADQSTLWQQLRDFFVLAPMSPPALREALKMGATSSATVLVACLLFGPELGPVALFGSMLAQWEAGRPLVPRILCALIVGAVMTGSMALGVFIAPYRFLIAPVVAAVVVITTTAYYSFLLTRGPGPLHLFYAAAIGSYFGMFPQVAWPSVAITAFSTALTGLLTLMSLIPDRYRPDRQALAAAEDAVATFEAAIAGAEAQDRLRALRHAAYTAVNRGWLTLQSARLGPFGREETAKFAPDLFAVNRRLAHLAAQRNYPGARLGEEPALAVPLRGHPGLGFLFRHGFRRRSVAWFTAWRVGLATAIAGLVAEGVGLGHPYWAILTAALVLHLWIGRIATTVRALRRAAGTVLGLALVAAVAWVDPNPWGVVFLILGCIMTMNILLPRNYALAIAFVTPMALLSIEATGHGGTIGELLGDRLIETFLGVGIAICVTYFTGRHTPRLLVRDQIRRTIDAIHKTMLVIAAGRVLRSDGIKARAALQFELLTTTAILTRATADNPSLAAWHDVEVALIDLGYAVMSACWIADAAHMLPIGKAIFELDHLARSLPDVNTDDDDPAAISSALDRIDRLLKSSGEESHAEDRAP</sequence>
<dbReference type="Pfam" id="PF13515">
    <property type="entry name" value="FUSC_2"/>
    <property type="match status" value="1"/>
</dbReference>
<gene>
    <name evidence="9" type="ORF">ACFPK2_08665</name>
</gene>
<feature type="transmembrane region" description="Helical" evidence="7">
    <location>
        <begin position="348"/>
        <end position="367"/>
    </location>
</feature>
<dbReference type="PANTHER" id="PTHR30509:SF9">
    <property type="entry name" value="MULTIDRUG RESISTANCE PROTEIN MDTO"/>
    <property type="match status" value="1"/>
</dbReference>
<keyword evidence="2" id="KW-1003">Cell membrane</keyword>
<evidence type="ECO:0000313" key="9">
    <source>
        <dbReference type="EMBL" id="MFC5293063.1"/>
    </source>
</evidence>
<evidence type="ECO:0000256" key="5">
    <source>
        <dbReference type="ARBA" id="ARBA00023136"/>
    </source>
</evidence>
<feature type="transmembrane region" description="Helical" evidence="7">
    <location>
        <begin position="426"/>
        <end position="444"/>
    </location>
</feature>
<feature type="transmembrane region" description="Helical" evidence="7">
    <location>
        <begin position="133"/>
        <end position="151"/>
    </location>
</feature>
<evidence type="ECO:0000256" key="7">
    <source>
        <dbReference type="SAM" id="Phobius"/>
    </source>
</evidence>
<feature type="transmembrane region" description="Helical" evidence="7">
    <location>
        <begin position="395"/>
        <end position="414"/>
    </location>
</feature>
<evidence type="ECO:0000256" key="2">
    <source>
        <dbReference type="ARBA" id="ARBA00022475"/>
    </source>
</evidence>
<evidence type="ECO:0000259" key="8">
    <source>
        <dbReference type="Pfam" id="PF13515"/>
    </source>
</evidence>
<dbReference type="RefSeq" id="WP_260348789.1">
    <property type="nucleotide sequence ID" value="NZ_JAOAOS010000006.1"/>
</dbReference>
<accession>A0ABW0F0R3</accession>
<organism evidence="9 10">
    <name type="scientific">Bosea minatitlanensis</name>
    <dbReference type="NCBI Taxonomy" id="128782"/>
    <lineage>
        <taxon>Bacteria</taxon>
        <taxon>Pseudomonadati</taxon>
        <taxon>Pseudomonadota</taxon>
        <taxon>Alphaproteobacteria</taxon>
        <taxon>Hyphomicrobiales</taxon>
        <taxon>Boseaceae</taxon>
        <taxon>Bosea</taxon>
    </lineage>
</organism>
<evidence type="ECO:0000256" key="6">
    <source>
        <dbReference type="ARBA" id="ARBA00043993"/>
    </source>
</evidence>
<feature type="domain" description="Integral membrane bound transporter" evidence="8">
    <location>
        <begin position="311"/>
        <end position="439"/>
    </location>
</feature>
<evidence type="ECO:0000256" key="3">
    <source>
        <dbReference type="ARBA" id="ARBA00022692"/>
    </source>
</evidence>
<dbReference type="InterPro" id="IPR049453">
    <property type="entry name" value="Memb_transporter_dom"/>
</dbReference>
<feature type="transmembrane region" description="Helical" evidence="7">
    <location>
        <begin position="79"/>
        <end position="99"/>
    </location>
</feature>